<dbReference type="GO" id="GO:0004534">
    <property type="term" value="F:5'-3' RNA exonuclease activity"/>
    <property type="evidence" value="ECO:0007669"/>
    <property type="project" value="TreeGrafter"/>
</dbReference>
<reference evidence="2" key="1">
    <citation type="submission" date="2016-11" db="EMBL/GenBank/DDBJ databases">
        <authorList>
            <person name="Varghese N."/>
            <person name="Submissions S."/>
        </authorList>
    </citation>
    <scope>NUCLEOTIDE SEQUENCE [LARGE SCALE GENOMIC DNA]</scope>
    <source>
        <strain evidence="2">DSM 16785</strain>
    </source>
</reference>
<name>A0A1M4S884_MARH1</name>
<feature type="domain" description="Polymerase/histidinol phosphatase N-terminal" evidence="1">
    <location>
        <begin position="3"/>
        <end position="68"/>
    </location>
</feature>
<dbReference type="InterPro" id="IPR052018">
    <property type="entry name" value="PHP_domain"/>
</dbReference>
<dbReference type="EMBL" id="FQUI01000001">
    <property type="protein sequence ID" value="SHE28409.1"/>
    <property type="molecule type" value="Genomic_DNA"/>
</dbReference>
<dbReference type="Gene3D" id="1.10.150.650">
    <property type="match status" value="1"/>
</dbReference>
<gene>
    <name evidence="2" type="ORF">SAMN02745164_00122</name>
</gene>
<accession>A0A1M4S884</accession>
<dbReference type="SMART" id="SM00481">
    <property type="entry name" value="POLIIIAc"/>
    <property type="match status" value="1"/>
</dbReference>
<protein>
    <recommendedName>
        <fullName evidence="1">Polymerase/histidinol phosphatase N-terminal domain-containing protein</fullName>
    </recommendedName>
</protein>
<dbReference type="InterPro" id="IPR016195">
    <property type="entry name" value="Pol/histidinol_Pase-like"/>
</dbReference>
<evidence type="ECO:0000313" key="2">
    <source>
        <dbReference type="EMBL" id="SHE28409.1"/>
    </source>
</evidence>
<dbReference type="SUPFAM" id="SSF89550">
    <property type="entry name" value="PHP domain-like"/>
    <property type="match status" value="1"/>
</dbReference>
<sequence length="279" mass="31703">MLLDLHCHSTFSDGTLSPKQLVKKAKNLGIKMFSITDHDTINGQDEAIKFANKIGLKYIAGVEINAEFPTLMDVLGYNIDINNDYLRTILEIIYNKRIERNKLMINLLKKEGFKIDIEDLEGVSLNTIGRPHIARILLKKGYGTSVSQIIETYLTRGKKCYIERFKFSPKKTIQAIKKAGGIAVLAHPKKLRLSNIQLELLINELKDYGLDGVECFHYSSDPHYTNFLIDLTRKNGLLVTAGSDFHGSNKPYVSLGVYVENFVIQDTINYFVTNYYKKS</sequence>
<keyword evidence="3" id="KW-1185">Reference proteome</keyword>
<dbReference type="AlphaFoldDB" id="A0A1M4S884"/>
<dbReference type="RefSeq" id="WP_072862340.1">
    <property type="nucleotide sequence ID" value="NZ_FQUI01000001.1"/>
</dbReference>
<dbReference type="Gene3D" id="3.20.20.140">
    <property type="entry name" value="Metal-dependent hydrolases"/>
    <property type="match status" value="1"/>
</dbReference>
<dbReference type="PANTHER" id="PTHR42924:SF3">
    <property type="entry name" value="POLYMERASE_HISTIDINOL PHOSPHATASE N-TERMINAL DOMAIN-CONTAINING PROTEIN"/>
    <property type="match status" value="1"/>
</dbReference>
<evidence type="ECO:0000313" key="3">
    <source>
        <dbReference type="Proteomes" id="UP000184334"/>
    </source>
</evidence>
<dbReference type="STRING" id="1122195.SAMN02745164_00122"/>
<dbReference type="Proteomes" id="UP000184334">
    <property type="component" value="Unassembled WGS sequence"/>
</dbReference>
<dbReference type="GO" id="GO:0035312">
    <property type="term" value="F:5'-3' DNA exonuclease activity"/>
    <property type="evidence" value="ECO:0007669"/>
    <property type="project" value="TreeGrafter"/>
</dbReference>
<comment type="caution">
    <text evidence="2">The sequence shown here is derived from an EMBL/GenBank/DDBJ whole genome shotgun (WGS) entry which is preliminary data.</text>
</comment>
<evidence type="ECO:0000259" key="1">
    <source>
        <dbReference type="SMART" id="SM00481"/>
    </source>
</evidence>
<dbReference type="Pfam" id="PF02811">
    <property type="entry name" value="PHP"/>
    <property type="match status" value="1"/>
</dbReference>
<dbReference type="OrthoDB" id="9804333at2"/>
<dbReference type="InterPro" id="IPR003141">
    <property type="entry name" value="Pol/His_phosphatase_N"/>
</dbReference>
<organism evidence="2 3">
    <name type="scientific">Marinitoga hydrogenitolerans (strain DSM 16785 / JCM 12826 / AT1271)</name>
    <dbReference type="NCBI Taxonomy" id="1122195"/>
    <lineage>
        <taxon>Bacteria</taxon>
        <taxon>Thermotogati</taxon>
        <taxon>Thermotogota</taxon>
        <taxon>Thermotogae</taxon>
        <taxon>Petrotogales</taxon>
        <taxon>Petrotogaceae</taxon>
        <taxon>Marinitoga</taxon>
    </lineage>
</organism>
<dbReference type="PANTHER" id="PTHR42924">
    <property type="entry name" value="EXONUCLEASE"/>
    <property type="match status" value="1"/>
</dbReference>
<dbReference type="InterPro" id="IPR004013">
    <property type="entry name" value="PHP_dom"/>
</dbReference>
<proteinExistence type="predicted"/>
<dbReference type="CDD" id="cd07438">
    <property type="entry name" value="PHP_HisPPase_AMP"/>
    <property type="match status" value="1"/>
</dbReference>